<keyword evidence="2" id="KW-1185">Reference proteome</keyword>
<protein>
    <submittedName>
        <fullName evidence="3">Uncharacterized protein LOC128200323</fullName>
    </submittedName>
</protein>
<dbReference type="RefSeq" id="XP_052749373.1">
    <property type="nucleotide sequence ID" value="XM_052893413.1"/>
</dbReference>
<dbReference type="Proteomes" id="UP001652740">
    <property type="component" value="Unplaced"/>
</dbReference>
<dbReference type="Gene3D" id="2.10.90.10">
    <property type="entry name" value="Cystine-knot cytokines"/>
    <property type="match status" value="1"/>
</dbReference>
<reference evidence="3" key="1">
    <citation type="submission" date="2025-08" db="UniProtKB">
        <authorList>
            <consortium name="RefSeq"/>
        </authorList>
    </citation>
    <scope>IDENTIFICATION</scope>
    <source>
        <tissue evidence="3">Whole larvae</tissue>
    </source>
</reference>
<sequence length="186" mass="21090">MSRELIVLYIVLLVAVSVHGRPKSYVYKNATMPENCQRNYCFDKSDEYPSADVINSIVNDFNITVHSAYFKQRIGFCSSENSDCELDSHNEPIYEIIDEAGNIRYVVQAEKLKQLINIIECIRPGRLTSDDDALHFSATDLSKLSCEETYIEYEFLVFTQNGGIENAKVKDGLPVCCSCRYIGNNS</sequence>
<evidence type="ECO:0000313" key="2">
    <source>
        <dbReference type="Proteomes" id="UP001652740"/>
    </source>
</evidence>
<gene>
    <name evidence="3" type="primary">LOC128200323</name>
</gene>
<evidence type="ECO:0000256" key="1">
    <source>
        <dbReference type="SAM" id="SignalP"/>
    </source>
</evidence>
<accession>A0ABM3MD93</accession>
<organism evidence="2 3">
    <name type="scientific">Galleria mellonella</name>
    <name type="common">Greater wax moth</name>
    <dbReference type="NCBI Taxonomy" id="7137"/>
    <lineage>
        <taxon>Eukaryota</taxon>
        <taxon>Metazoa</taxon>
        <taxon>Ecdysozoa</taxon>
        <taxon>Arthropoda</taxon>
        <taxon>Hexapoda</taxon>
        <taxon>Insecta</taxon>
        <taxon>Pterygota</taxon>
        <taxon>Neoptera</taxon>
        <taxon>Endopterygota</taxon>
        <taxon>Lepidoptera</taxon>
        <taxon>Glossata</taxon>
        <taxon>Ditrysia</taxon>
        <taxon>Pyraloidea</taxon>
        <taxon>Pyralidae</taxon>
        <taxon>Galleriinae</taxon>
        <taxon>Galleria</taxon>
    </lineage>
</organism>
<feature type="signal peptide" evidence="1">
    <location>
        <begin position="1"/>
        <end position="20"/>
    </location>
</feature>
<feature type="chain" id="PRO_5046883270" evidence="1">
    <location>
        <begin position="21"/>
        <end position="186"/>
    </location>
</feature>
<keyword evidence="1" id="KW-0732">Signal</keyword>
<name>A0ABM3MD93_GALME</name>
<dbReference type="GeneID" id="128200323"/>
<evidence type="ECO:0000313" key="3">
    <source>
        <dbReference type="RefSeq" id="XP_052749373.1"/>
    </source>
</evidence>
<dbReference type="InterPro" id="IPR029034">
    <property type="entry name" value="Cystine-knot_cytokine"/>
</dbReference>
<proteinExistence type="predicted"/>
<dbReference type="SUPFAM" id="SSF57501">
    <property type="entry name" value="Cystine-knot cytokines"/>
    <property type="match status" value="1"/>
</dbReference>